<keyword evidence="3" id="KW-1185">Reference proteome</keyword>
<evidence type="ECO:0000313" key="3">
    <source>
        <dbReference type="Proteomes" id="UP001148838"/>
    </source>
</evidence>
<gene>
    <name evidence="2" type="ORF">ANN_01804</name>
</gene>
<comment type="caution">
    <text evidence="2">The sequence shown here is derived from an EMBL/GenBank/DDBJ whole genome shotgun (WGS) entry which is preliminary data.</text>
</comment>
<feature type="region of interest" description="Disordered" evidence="1">
    <location>
        <begin position="1"/>
        <end position="25"/>
    </location>
</feature>
<proteinExistence type="predicted"/>
<name>A0ABQ8TVN6_PERAM</name>
<evidence type="ECO:0000313" key="2">
    <source>
        <dbReference type="EMBL" id="KAJ4450383.1"/>
    </source>
</evidence>
<dbReference type="EMBL" id="JAJSOF020000003">
    <property type="protein sequence ID" value="KAJ4450383.1"/>
    <property type="molecule type" value="Genomic_DNA"/>
</dbReference>
<sequence>MRKEEEGEGGGRKEGETRGVRKEEKRGGRTVTHFYFGGPRCTLCVSVKSYVVSTEIEAMKHNIEFGISKKLVRLICLSGTYSRVRIGQFLWDAFPIHCGLKQEDALSLLLFNLALEYAIRKVQENREGLELNGEH</sequence>
<dbReference type="Proteomes" id="UP001148838">
    <property type="component" value="Unassembled WGS sequence"/>
</dbReference>
<protein>
    <submittedName>
        <fullName evidence="2">Uncharacterized protein</fullName>
    </submittedName>
</protein>
<accession>A0ABQ8TVN6</accession>
<evidence type="ECO:0000256" key="1">
    <source>
        <dbReference type="SAM" id="MobiDB-lite"/>
    </source>
</evidence>
<reference evidence="2 3" key="1">
    <citation type="journal article" date="2022" name="Allergy">
        <title>Genome assembly and annotation of Periplaneta americana reveal a comprehensive cockroach allergen profile.</title>
        <authorList>
            <person name="Wang L."/>
            <person name="Xiong Q."/>
            <person name="Saelim N."/>
            <person name="Wang L."/>
            <person name="Nong W."/>
            <person name="Wan A.T."/>
            <person name="Shi M."/>
            <person name="Liu X."/>
            <person name="Cao Q."/>
            <person name="Hui J.H.L."/>
            <person name="Sookrung N."/>
            <person name="Leung T.F."/>
            <person name="Tungtrongchitr A."/>
            <person name="Tsui S.K.W."/>
        </authorList>
    </citation>
    <scope>NUCLEOTIDE SEQUENCE [LARGE SCALE GENOMIC DNA]</scope>
    <source>
        <strain evidence="2">PWHHKU_190912</strain>
    </source>
</reference>
<organism evidence="2 3">
    <name type="scientific">Periplaneta americana</name>
    <name type="common">American cockroach</name>
    <name type="synonym">Blatta americana</name>
    <dbReference type="NCBI Taxonomy" id="6978"/>
    <lineage>
        <taxon>Eukaryota</taxon>
        <taxon>Metazoa</taxon>
        <taxon>Ecdysozoa</taxon>
        <taxon>Arthropoda</taxon>
        <taxon>Hexapoda</taxon>
        <taxon>Insecta</taxon>
        <taxon>Pterygota</taxon>
        <taxon>Neoptera</taxon>
        <taxon>Polyneoptera</taxon>
        <taxon>Dictyoptera</taxon>
        <taxon>Blattodea</taxon>
        <taxon>Blattoidea</taxon>
        <taxon>Blattidae</taxon>
        <taxon>Blattinae</taxon>
        <taxon>Periplaneta</taxon>
    </lineage>
</organism>